<protein>
    <submittedName>
        <fullName evidence="2">Uncharacterized protein</fullName>
    </submittedName>
</protein>
<name>A0ABQ8SI93_PERAM</name>
<sequence>MAGLCESSNEPPGSLKAIHSKLASKLGAVVDMVLTPVLATVIVVVLTGLLFSQFKLENHLLFHLLPTLMVKKKLN</sequence>
<organism evidence="2 3">
    <name type="scientific">Periplaneta americana</name>
    <name type="common">American cockroach</name>
    <name type="synonym">Blatta americana</name>
    <dbReference type="NCBI Taxonomy" id="6978"/>
    <lineage>
        <taxon>Eukaryota</taxon>
        <taxon>Metazoa</taxon>
        <taxon>Ecdysozoa</taxon>
        <taxon>Arthropoda</taxon>
        <taxon>Hexapoda</taxon>
        <taxon>Insecta</taxon>
        <taxon>Pterygota</taxon>
        <taxon>Neoptera</taxon>
        <taxon>Polyneoptera</taxon>
        <taxon>Dictyoptera</taxon>
        <taxon>Blattodea</taxon>
        <taxon>Blattoidea</taxon>
        <taxon>Blattidae</taxon>
        <taxon>Blattinae</taxon>
        <taxon>Periplaneta</taxon>
    </lineage>
</organism>
<gene>
    <name evidence="2" type="ORF">ANN_15744</name>
</gene>
<evidence type="ECO:0000256" key="1">
    <source>
        <dbReference type="SAM" id="Phobius"/>
    </source>
</evidence>
<feature type="transmembrane region" description="Helical" evidence="1">
    <location>
        <begin position="32"/>
        <end position="51"/>
    </location>
</feature>
<keyword evidence="1" id="KW-0472">Membrane</keyword>
<dbReference type="EMBL" id="JAJSOF020000027">
    <property type="protein sequence ID" value="KAJ4433442.1"/>
    <property type="molecule type" value="Genomic_DNA"/>
</dbReference>
<keyword evidence="1" id="KW-0812">Transmembrane</keyword>
<reference evidence="2 3" key="1">
    <citation type="journal article" date="2022" name="Allergy">
        <title>Genome assembly and annotation of Periplaneta americana reveal a comprehensive cockroach allergen profile.</title>
        <authorList>
            <person name="Wang L."/>
            <person name="Xiong Q."/>
            <person name="Saelim N."/>
            <person name="Wang L."/>
            <person name="Nong W."/>
            <person name="Wan A.T."/>
            <person name="Shi M."/>
            <person name="Liu X."/>
            <person name="Cao Q."/>
            <person name="Hui J.H.L."/>
            <person name="Sookrung N."/>
            <person name="Leung T.F."/>
            <person name="Tungtrongchitr A."/>
            <person name="Tsui S.K.W."/>
        </authorList>
    </citation>
    <scope>NUCLEOTIDE SEQUENCE [LARGE SCALE GENOMIC DNA]</scope>
    <source>
        <strain evidence="2">PWHHKU_190912</strain>
    </source>
</reference>
<evidence type="ECO:0000313" key="3">
    <source>
        <dbReference type="Proteomes" id="UP001148838"/>
    </source>
</evidence>
<proteinExistence type="predicted"/>
<evidence type="ECO:0000313" key="2">
    <source>
        <dbReference type="EMBL" id="KAJ4433442.1"/>
    </source>
</evidence>
<accession>A0ABQ8SI93</accession>
<keyword evidence="3" id="KW-1185">Reference proteome</keyword>
<dbReference type="Proteomes" id="UP001148838">
    <property type="component" value="Unassembled WGS sequence"/>
</dbReference>
<comment type="caution">
    <text evidence="2">The sequence shown here is derived from an EMBL/GenBank/DDBJ whole genome shotgun (WGS) entry which is preliminary data.</text>
</comment>
<keyword evidence="1" id="KW-1133">Transmembrane helix</keyword>